<reference evidence="4" key="1">
    <citation type="submission" date="2023-02" db="EMBL/GenBank/DDBJ databases">
        <title>Tahibacter soli sp. nov. isolated from soil.</title>
        <authorList>
            <person name="Baek J.H."/>
            <person name="Lee J.K."/>
            <person name="Choi D.G."/>
            <person name="Jeon C.O."/>
        </authorList>
    </citation>
    <scope>NUCLEOTIDE SEQUENCE</scope>
    <source>
        <strain evidence="4">BL</strain>
    </source>
</reference>
<evidence type="ECO:0000259" key="3">
    <source>
        <dbReference type="PROSITE" id="PS50110"/>
    </source>
</evidence>
<dbReference type="PANTHER" id="PTHR44591:SF3">
    <property type="entry name" value="RESPONSE REGULATORY DOMAIN-CONTAINING PROTEIN"/>
    <property type="match status" value="1"/>
</dbReference>
<dbReference type="PANTHER" id="PTHR44591">
    <property type="entry name" value="STRESS RESPONSE REGULATOR PROTEIN 1"/>
    <property type="match status" value="1"/>
</dbReference>
<dbReference type="InterPro" id="IPR001789">
    <property type="entry name" value="Sig_transdc_resp-reg_receiver"/>
</dbReference>
<keyword evidence="1 2" id="KW-0597">Phosphoprotein</keyword>
<protein>
    <submittedName>
        <fullName evidence="4">Response regulator</fullName>
    </submittedName>
</protein>
<gene>
    <name evidence="4" type="ORF">OD750_010855</name>
</gene>
<evidence type="ECO:0000313" key="4">
    <source>
        <dbReference type="EMBL" id="MDC8013044.1"/>
    </source>
</evidence>
<evidence type="ECO:0000313" key="5">
    <source>
        <dbReference type="Proteomes" id="UP001139971"/>
    </source>
</evidence>
<dbReference type="AlphaFoldDB" id="A0A9X3YIP0"/>
<dbReference type="Proteomes" id="UP001139971">
    <property type="component" value="Unassembled WGS sequence"/>
</dbReference>
<dbReference type="InterPro" id="IPR011006">
    <property type="entry name" value="CheY-like_superfamily"/>
</dbReference>
<feature type="domain" description="Response regulatory" evidence="3">
    <location>
        <begin position="150"/>
        <end position="266"/>
    </location>
</feature>
<keyword evidence="5" id="KW-1185">Reference proteome</keyword>
<comment type="caution">
    <text evidence="4">The sequence shown here is derived from an EMBL/GenBank/DDBJ whole genome shotgun (WGS) entry which is preliminary data.</text>
</comment>
<evidence type="ECO:0000256" key="1">
    <source>
        <dbReference type="ARBA" id="ARBA00022553"/>
    </source>
</evidence>
<dbReference type="Pfam" id="PF00072">
    <property type="entry name" value="Response_reg"/>
    <property type="match status" value="1"/>
</dbReference>
<dbReference type="EMBL" id="JAOVZO020000015">
    <property type="protein sequence ID" value="MDC8013044.1"/>
    <property type="molecule type" value="Genomic_DNA"/>
</dbReference>
<dbReference type="RefSeq" id="WP_263544733.1">
    <property type="nucleotide sequence ID" value="NZ_JAOVZO020000015.1"/>
</dbReference>
<proteinExistence type="predicted"/>
<name>A0A9X3YIP0_9GAMM</name>
<dbReference type="CDD" id="cd17574">
    <property type="entry name" value="REC_OmpR"/>
    <property type="match status" value="1"/>
</dbReference>
<dbReference type="GO" id="GO:0000160">
    <property type="term" value="P:phosphorelay signal transduction system"/>
    <property type="evidence" value="ECO:0007669"/>
    <property type="project" value="InterPro"/>
</dbReference>
<dbReference type="Gene3D" id="3.40.50.2300">
    <property type="match status" value="1"/>
</dbReference>
<dbReference type="InterPro" id="IPR050595">
    <property type="entry name" value="Bact_response_regulator"/>
</dbReference>
<dbReference type="SMART" id="SM00448">
    <property type="entry name" value="REC"/>
    <property type="match status" value="1"/>
</dbReference>
<organism evidence="4 5">
    <name type="scientific">Tahibacter soli</name>
    <dbReference type="NCBI Taxonomy" id="2983605"/>
    <lineage>
        <taxon>Bacteria</taxon>
        <taxon>Pseudomonadati</taxon>
        <taxon>Pseudomonadota</taxon>
        <taxon>Gammaproteobacteria</taxon>
        <taxon>Lysobacterales</taxon>
        <taxon>Rhodanobacteraceae</taxon>
        <taxon>Tahibacter</taxon>
    </lineage>
</organism>
<accession>A0A9X3YIP0</accession>
<dbReference type="PROSITE" id="PS50110">
    <property type="entry name" value="RESPONSE_REGULATORY"/>
    <property type="match status" value="1"/>
</dbReference>
<dbReference type="SUPFAM" id="SSF52172">
    <property type="entry name" value="CheY-like"/>
    <property type="match status" value="1"/>
</dbReference>
<feature type="modified residue" description="4-aspartylphosphate" evidence="2">
    <location>
        <position position="199"/>
    </location>
</feature>
<evidence type="ECO:0000256" key="2">
    <source>
        <dbReference type="PROSITE-ProRule" id="PRU00169"/>
    </source>
</evidence>
<sequence>MTPAVRRVAACGLSPREERVVGIILSRVPSSRFRYVWSPLPHDEGCDILLIEPLAPGWQIALQNLRVHSPRVIAVHLADAHAPDRRGYSISRRALWSHLVCTLDDIVLSEANGTQGLLGGSSATPTRAAVAIPTPTASTQTPAPQLAQIRALVLDDSITVRNQIQAALIELGIRSEGVSNGSAALDLLERQTFDLLFLDVVMPGVDGYEVCRRVRRNPATRRLPIAMLTSRSSAFDRARGALAGCDLYLVKPIDVVAFHQAVNRIVAKLCKNDLAQAQRRGFIPAAGWPSNPAA</sequence>